<evidence type="ECO:0000256" key="7">
    <source>
        <dbReference type="SAM" id="MobiDB-lite"/>
    </source>
</evidence>
<dbReference type="CDD" id="cd00268">
    <property type="entry name" value="DEADc"/>
    <property type="match status" value="1"/>
</dbReference>
<evidence type="ECO:0000256" key="3">
    <source>
        <dbReference type="ARBA" id="ARBA00022806"/>
    </source>
</evidence>
<dbReference type="PANTHER" id="PTHR47959:SF1">
    <property type="entry name" value="ATP-DEPENDENT RNA HELICASE DBPA"/>
    <property type="match status" value="1"/>
</dbReference>
<feature type="short sequence motif" description="Q motif" evidence="6">
    <location>
        <begin position="10"/>
        <end position="38"/>
    </location>
</feature>
<evidence type="ECO:0000259" key="10">
    <source>
        <dbReference type="PROSITE" id="PS51195"/>
    </source>
</evidence>
<evidence type="ECO:0000259" key="8">
    <source>
        <dbReference type="PROSITE" id="PS51192"/>
    </source>
</evidence>
<dbReference type="Gene3D" id="3.40.50.300">
    <property type="entry name" value="P-loop containing nucleotide triphosphate hydrolases"/>
    <property type="match status" value="2"/>
</dbReference>
<dbReference type="PANTHER" id="PTHR47959">
    <property type="entry name" value="ATP-DEPENDENT RNA HELICASE RHLE-RELATED"/>
    <property type="match status" value="1"/>
</dbReference>
<dbReference type="InterPro" id="IPR027417">
    <property type="entry name" value="P-loop_NTPase"/>
</dbReference>
<dbReference type="InterPro" id="IPR001650">
    <property type="entry name" value="Helicase_C-like"/>
</dbReference>
<dbReference type="EMBL" id="SLUI01000018">
    <property type="protein sequence ID" value="TCL33228.1"/>
    <property type="molecule type" value="Genomic_DNA"/>
</dbReference>
<dbReference type="Pfam" id="PF00270">
    <property type="entry name" value="DEAD"/>
    <property type="match status" value="1"/>
</dbReference>
<keyword evidence="1" id="KW-0547">Nucleotide-binding</keyword>
<dbReference type="InterPro" id="IPR014014">
    <property type="entry name" value="RNA_helicase_DEAD_Q_motif"/>
</dbReference>
<dbReference type="SMART" id="SM00487">
    <property type="entry name" value="DEXDc"/>
    <property type="match status" value="1"/>
</dbReference>
<organism evidence="11 12">
    <name type="scientific">Anaerospora hongkongensis</name>
    <dbReference type="NCBI Taxonomy" id="244830"/>
    <lineage>
        <taxon>Bacteria</taxon>
        <taxon>Bacillati</taxon>
        <taxon>Bacillota</taxon>
        <taxon>Negativicutes</taxon>
        <taxon>Selenomonadales</taxon>
        <taxon>Sporomusaceae</taxon>
        <taxon>Anaerospora</taxon>
    </lineage>
</organism>
<name>A0A4R1PQQ6_9FIRM</name>
<protein>
    <submittedName>
        <fullName evidence="11">ATP-dependent RNA helicase DeaD</fullName>
    </submittedName>
</protein>
<keyword evidence="4" id="KW-0067">ATP-binding</keyword>
<reference evidence="11 12" key="1">
    <citation type="submission" date="2019-03" db="EMBL/GenBank/DDBJ databases">
        <title>Genomic Encyclopedia of Type Strains, Phase IV (KMG-IV): sequencing the most valuable type-strain genomes for metagenomic binning, comparative biology and taxonomic classification.</title>
        <authorList>
            <person name="Goeker M."/>
        </authorList>
    </citation>
    <scope>NUCLEOTIDE SEQUENCE [LARGE SCALE GENOMIC DNA]</scope>
    <source>
        <strain evidence="11 12">DSM 15969</strain>
    </source>
</reference>
<dbReference type="InterPro" id="IPR011545">
    <property type="entry name" value="DEAD/DEAH_box_helicase_dom"/>
</dbReference>
<keyword evidence="3 11" id="KW-0347">Helicase</keyword>
<evidence type="ECO:0000259" key="9">
    <source>
        <dbReference type="PROSITE" id="PS51194"/>
    </source>
</evidence>
<dbReference type="GO" id="GO:0003724">
    <property type="term" value="F:RNA helicase activity"/>
    <property type="evidence" value="ECO:0007669"/>
    <property type="project" value="InterPro"/>
</dbReference>
<comment type="caution">
    <text evidence="11">The sequence shown here is derived from an EMBL/GenBank/DDBJ whole genome shotgun (WGS) entry which is preliminary data.</text>
</comment>
<feature type="domain" description="Helicase C-terminal" evidence="9">
    <location>
        <begin position="222"/>
        <end position="382"/>
    </location>
</feature>
<feature type="domain" description="Helicase ATP-binding" evidence="8">
    <location>
        <begin position="41"/>
        <end position="211"/>
    </location>
</feature>
<dbReference type="CDD" id="cd18787">
    <property type="entry name" value="SF2_C_DEAD"/>
    <property type="match status" value="1"/>
</dbReference>
<feature type="region of interest" description="Disordered" evidence="7">
    <location>
        <begin position="382"/>
        <end position="450"/>
    </location>
</feature>
<evidence type="ECO:0000256" key="6">
    <source>
        <dbReference type="PROSITE-ProRule" id="PRU00552"/>
    </source>
</evidence>
<dbReference type="Proteomes" id="UP000295063">
    <property type="component" value="Unassembled WGS sequence"/>
</dbReference>
<dbReference type="GO" id="GO:0005829">
    <property type="term" value="C:cytosol"/>
    <property type="evidence" value="ECO:0007669"/>
    <property type="project" value="TreeGrafter"/>
</dbReference>
<evidence type="ECO:0000256" key="5">
    <source>
        <dbReference type="ARBA" id="ARBA00038437"/>
    </source>
</evidence>
<evidence type="ECO:0000256" key="4">
    <source>
        <dbReference type="ARBA" id="ARBA00022840"/>
    </source>
</evidence>
<dbReference type="SMART" id="SM00490">
    <property type="entry name" value="HELICc"/>
    <property type="match status" value="1"/>
</dbReference>
<dbReference type="InterPro" id="IPR014001">
    <property type="entry name" value="Helicase_ATP-bd"/>
</dbReference>
<evidence type="ECO:0000313" key="12">
    <source>
        <dbReference type="Proteomes" id="UP000295063"/>
    </source>
</evidence>
<accession>A0A4R1PQQ6</accession>
<keyword evidence="12" id="KW-1185">Reference proteome</keyword>
<dbReference type="PROSITE" id="PS51194">
    <property type="entry name" value="HELICASE_CTER"/>
    <property type="match status" value="1"/>
</dbReference>
<evidence type="ECO:0000256" key="1">
    <source>
        <dbReference type="ARBA" id="ARBA00022741"/>
    </source>
</evidence>
<gene>
    <name evidence="11" type="ORF">EV210_1181</name>
</gene>
<evidence type="ECO:0000313" key="11">
    <source>
        <dbReference type="EMBL" id="TCL33228.1"/>
    </source>
</evidence>
<dbReference type="GO" id="GO:0016787">
    <property type="term" value="F:hydrolase activity"/>
    <property type="evidence" value="ECO:0007669"/>
    <property type="project" value="UniProtKB-KW"/>
</dbReference>
<feature type="compositionally biased region" description="Basic residues" evidence="7">
    <location>
        <begin position="441"/>
        <end position="450"/>
    </location>
</feature>
<sequence length="450" mass="50210">MEKKGALMTINFSSLGIRPEINEYLKQSGIVEPTPIQIQAIPVLLTGKDVVAQAQTGTGKTLAFLLPILETMKPHGSYTQTLIITPTRELAAQITSEAQKLAALLRIEVLAVYGGQALEPQLRKLQGHPQLVIGTPGRILDHMRRKTLDIARVSKLVLDEADQMLHMGFLDEVEEIIRHTSSKRQTMLFSATMPPKVRSLAIRYMEKPADIRIQTQNVTLDEIKQTIVETPEQGKLDKLCRMIEEYQPYLAIVFCHTRQRASELTAALIQRGVNADELHGDLSQAKRTQVMKRFSSAKLQVLVATDIAARGLDIEGITHVFNYDIPHDVESYIHRIGRTGRAGETGMAITFVVPEERVYLRMIEQGIRSTLEKYTASGKKVVKNANKKETPPPAEGSRPKAAPTKKNIDKKNLRHGGSNLRSRRKPKEETNSASTASKKQGAAKRRNVKR</sequence>
<dbReference type="PROSITE" id="PS51195">
    <property type="entry name" value="Q_MOTIF"/>
    <property type="match status" value="1"/>
</dbReference>
<dbReference type="AlphaFoldDB" id="A0A4R1PQQ6"/>
<dbReference type="SUPFAM" id="SSF52540">
    <property type="entry name" value="P-loop containing nucleoside triphosphate hydrolases"/>
    <property type="match status" value="1"/>
</dbReference>
<dbReference type="Pfam" id="PF00271">
    <property type="entry name" value="Helicase_C"/>
    <property type="match status" value="1"/>
</dbReference>
<dbReference type="GO" id="GO:0005524">
    <property type="term" value="F:ATP binding"/>
    <property type="evidence" value="ECO:0007669"/>
    <property type="project" value="UniProtKB-KW"/>
</dbReference>
<dbReference type="GO" id="GO:0003676">
    <property type="term" value="F:nucleic acid binding"/>
    <property type="evidence" value="ECO:0007669"/>
    <property type="project" value="InterPro"/>
</dbReference>
<feature type="domain" description="DEAD-box RNA helicase Q" evidence="10">
    <location>
        <begin position="10"/>
        <end position="38"/>
    </location>
</feature>
<dbReference type="InterPro" id="IPR050079">
    <property type="entry name" value="DEAD_box_RNA_helicase"/>
</dbReference>
<proteinExistence type="inferred from homology"/>
<evidence type="ECO:0000256" key="2">
    <source>
        <dbReference type="ARBA" id="ARBA00022801"/>
    </source>
</evidence>
<dbReference type="PROSITE" id="PS51192">
    <property type="entry name" value="HELICASE_ATP_BIND_1"/>
    <property type="match status" value="1"/>
</dbReference>
<dbReference type="InterPro" id="IPR044742">
    <property type="entry name" value="DEAD/DEAH_RhlB"/>
</dbReference>
<keyword evidence="2" id="KW-0378">Hydrolase</keyword>
<comment type="similarity">
    <text evidence="5">Belongs to the DEAD box helicase family.</text>
</comment>